<dbReference type="InterPro" id="IPR011032">
    <property type="entry name" value="GroES-like_sf"/>
</dbReference>
<reference evidence="2 3" key="1">
    <citation type="submission" date="2016-10" db="EMBL/GenBank/DDBJ databases">
        <title>Arsenicibacter rosenii gen. nov., sp. nov., an efficient arsenic-methylating bacterium isolated from an arsenic-contaminated paddy soil.</title>
        <authorList>
            <person name="Huang K."/>
        </authorList>
    </citation>
    <scope>NUCLEOTIDE SEQUENCE [LARGE SCALE GENOMIC DNA]</scope>
    <source>
        <strain evidence="2 3">SM-1</strain>
    </source>
</reference>
<evidence type="ECO:0000313" key="2">
    <source>
        <dbReference type="EMBL" id="OIN60424.1"/>
    </source>
</evidence>
<dbReference type="Gene3D" id="3.90.180.10">
    <property type="entry name" value="Medium-chain alcohol dehydrogenases, catalytic domain"/>
    <property type="match status" value="1"/>
</dbReference>
<dbReference type="SUPFAM" id="SSF51735">
    <property type="entry name" value="NAD(P)-binding Rossmann-fold domains"/>
    <property type="match status" value="1"/>
</dbReference>
<comment type="caution">
    <text evidence="2">The sequence shown here is derived from an EMBL/GenBank/DDBJ whole genome shotgun (WGS) entry which is preliminary data.</text>
</comment>
<gene>
    <name evidence="2" type="ORF">BLX24_06275</name>
</gene>
<keyword evidence="3" id="KW-1185">Reference proteome</keyword>
<protein>
    <recommendedName>
        <fullName evidence="1">Enoyl reductase (ER) domain-containing protein</fullName>
    </recommendedName>
</protein>
<dbReference type="SMART" id="SM00829">
    <property type="entry name" value="PKS_ER"/>
    <property type="match status" value="1"/>
</dbReference>
<name>A0A1S2VNV6_9BACT</name>
<dbReference type="SUPFAM" id="SSF50129">
    <property type="entry name" value="GroES-like"/>
    <property type="match status" value="1"/>
</dbReference>
<dbReference type="GO" id="GO:0016491">
    <property type="term" value="F:oxidoreductase activity"/>
    <property type="evidence" value="ECO:0007669"/>
    <property type="project" value="InterPro"/>
</dbReference>
<proteinExistence type="predicted"/>
<accession>A0A1S2VNV6</accession>
<dbReference type="AlphaFoldDB" id="A0A1S2VNV6"/>
<dbReference type="PANTHER" id="PTHR44013:SF1">
    <property type="entry name" value="ZINC-TYPE ALCOHOL DEHYDROGENASE-LIKE PROTEIN C16A3.02C"/>
    <property type="match status" value="1"/>
</dbReference>
<feature type="domain" description="Enoyl reductase (ER)" evidence="1">
    <location>
        <begin position="10"/>
        <end position="309"/>
    </location>
</feature>
<dbReference type="InterPro" id="IPR052733">
    <property type="entry name" value="Chloroplast_QOR"/>
</dbReference>
<dbReference type="CDD" id="cd08267">
    <property type="entry name" value="MDR1"/>
    <property type="match status" value="1"/>
</dbReference>
<evidence type="ECO:0000259" key="1">
    <source>
        <dbReference type="SMART" id="SM00829"/>
    </source>
</evidence>
<organism evidence="2 3">
    <name type="scientific">Arsenicibacter rosenii</name>
    <dbReference type="NCBI Taxonomy" id="1750698"/>
    <lineage>
        <taxon>Bacteria</taxon>
        <taxon>Pseudomonadati</taxon>
        <taxon>Bacteroidota</taxon>
        <taxon>Cytophagia</taxon>
        <taxon>Cytophagales</taxon>
        <taxon>Spirosomataceae</taxon>
        <taxon>Arsenicibacter</taxon>
    </lineage>
</organism>
<dbReference type="Gene3D" id="3.40.50.720">
    <property type="entry name" value="NAD(P)-binding Rossmann-like Domain"/>
    <property type="match status" value="1"/>
</dbReference>
<dbReference type="Pfam" id="PF13602">
    <property type="entry name" value="ADH_zinc_N_2"/>
    <property type="match status" value="1"/>
</dbReference>
<evidence type="ECO:0000313" key="3">
    <source>
        <dbReference type="Proteomes" id="UP000181790"/>
    </source>
</evidence>
<dbReference type="PANTHER" id="PTHR44013">
    <property type="entry name" value="ZINC-TYPE ALCOHOL DEHYDROGENASE-LIKE PROTEIN C16A3.02C"/>
    <property type="match status" value="1"/>
</dbReference>
<sequence length="318" mass="34475">MKAVVINEYGSSDVLHVTELPMPEPDGHDVLIRVFASGINPMDWKVREGAMKLLLPGKFPKTLGGECAGVVEAVGVLATNVKPGDRVVASLGPVGGGYAQYVIAQDKNVVKIPDEVSFEQAATMVVGGLTALQALRDKGKLRPHDRVLINGASGGVGTFAVQLARFMDADVTAVCSATNAELVRQLGADRIIDHAVTDFTKEPEKYHVVFDAVGKSSFEACRDVLTDEGTYITTLPSARQVFDQVKSVFTAQKAESILMSFTAEDMNYLLTMAKKGLLQSIIDRRYRLEEIPDAHSYSETGRVKGKLAIIITEEDYRV</sequence>
<dbReference type="InterPro" id="IPR013154">
    <property type="entry name" value="ADH-like_N"/>
</dbReference>
<dbReference type="Pfam" id="PF08240">
    <property type="entry name" value="ADH_N"/>
    <property type="match status" value="1"/>
</dbReference>
<dbReference type="RefSeq" id="WP_071502219.1">
    <property type="nucleotide sequence ID" value="NZ_MORL01000002.1"/>
</dbReference>
<dbReference type="EMBL" id="MORL01000002">
    <property type="protein sequence ID" value="OIN60424.1"/>
    <property type="molecule type" value="Genomic_DNA"/>
</dbReference>
<dbReference type="InterPro" id="IPR036291">
    <property type="entry name" value="NAD(P)-bd_dom_sf"/>
</dbReference>
<dbReference type="InterPro" id="IPR020843">
    <property type="entry name" value="ER"/>
</dbReference>
<dbReference type="Proteomes" id="UP000181790">
    <property type="component" value="Unassembled WGS sequence"/>
</dbReference>